<keyword evidence="3" id="KW-1185">Reference proteome</keyword>
<name>A0AAV7TD36_PLEWA</name>
<dbReference type="EMBL" id="JANPWB010000007">
    <property type="protein sequence ID" value="KAJ1174239.1"/>
    <property type="molecule type" value="Genomic_DNA"/>
</dbReference>
<sequence>MAAEPSGREQTDSTSSDPEEHETSTNPVALLGVEGQEQAVHAFCWHEKEDPEMEGGDREESRKKEPRSVTGGDRDILKTEEQPEDLHVESEAREAPSASPGHA</sequence>
<evidence type="ECO:0000256" key="1">
    <source>
        <dbReference type="SAM" id="MobiDB-lite"/>
    </source>
</evidence>
<proteinExistence type="predicted"/>
<dbReference type="Proteomes" id="UP001066276">
    <property type="component" value="Chromosome 4_1"/>
</dbReference>
<gene>
    <name evidence="2" type="ORF">NDU88_006061</name>
</gene>
<comment type="caution">
    <text evidence="2">The sequence shown here is derived from an EMBL/GenBank/DDBJ whole genome shotgun (WGS) entry which is preliminary data.</text>
</comment>
<feature type="compositionally biased region" description="Basic and acidic residues" evidence="1">
    <location>
        <begin position="44"/>
        <end position="94"/>
    </location>
</feature>
<evidence type="ECO:0000313" key="3">
    <source>
        <dbReference type="Proteomes" id="UP001066276"/>
    </source>
</evidence>
<accession>A0AAV7TD36</accession>
<organism evidence="2 3">
    <name type="scientific">Pleurodeles waltl</name>
    <name type="common">Iberian ribbed newt</name>
    <dbReference type="NCBI Taxonomy" id="8319"/>
    <lineage>
        <taxon>Eukaryota</taxon>
        <taxon>Metazoa</taxon>
        <taxon>Chordata</taxon>
        <taxon>Craniata</taxon>
        <taxon>Vertebrata</taxon>
        <taxon>Euteleostomi</taxon>
        <taxon>Amphibia</taxon>
        <taxon>Batrachia</taxon>
        <taxon>Caudata</taxon>
        <taxon>Salamandroidea</taxon>
        <taxon>Salamandridae</taxon>
        <taxon>Pleurodelinae</taxon>
        <taxon>Pleurodeles</taxon>
    </lineage>
</organism>
<reference evidence="2" key="1">
    <citation type="journal article" date="2022" name="bioRxiv">
        <title>Sequencing and chromosome-scale assembly of the giantPleurodeles waltlgenome.</title>
        <authorList>
            <person name="Brown T."/>
            <person name="Elewa A."/>
            <person name="Iarovenko S."/>
            <person name="Subramanian E."/>
            <person name="Araus A.J."/>
            <person name="Petzold A."/>
            <person name="Susuki M."/>
            <person name="Suzuki K.-i.T."/>
            <person name="Hayashi T."/>
            <person name="Toyoda A."/>
            <person name="Oliveira C."/>
            <person name="Osipova E."/>
            <person name="Leigh N.D."/>
            <person name="Simon A."/>
            <person name="Yun M.H."/>
        </authorList>
    </citation>
    <scope>NUCLEOTIDE SEQUENCE</scope>
    <source>
        <strain evidence="2">20211129_DDA</strain>
        <tissue evidence="2">Liver</tissue>
    </source>
</reference>
<feature type="compositionally biased region" description="Basic and acidic residues" evidence="1">
    <location>
        <begin position="1"/>
        <end position="11"/>
    </location>
</feature>
<dbReference type="AlphaFoldDB" id="A0AAV7TD36"/>
<protein>
    <submittedName>
        <fullName evidence="2">Uncharacterized protein</fullName>
    </submittedName>
</protein>
<feature type="region of interest" description="Disordered" evidence="1">
    <location>
        <begin position="1"/>
        <end position="103"/>
    </location>
</feature>
<evidence type="ECO:0000313" key="2">
    <source>
        <dbReference type="EMBL" id="KAJ1174239.1"/>
    </source>
</evidence>